<dbReference type="PANTHER" id="PTHR24421:SF56">
    <property type="entry name" value="OXYGEN SENSOR HISTIDINE KINASE RESPONSE REGULATOR DOST"/>
    <property type="match status" value="1"/>
</dbReference>
<dbReference type="SUPFAM" id="SSF55781">
    <property type="entry name" value="GAF domain-like"/>
    <property type="match status" value="2"/>
</dbReference>
<accession>A0ABS7U8C3</accession>
<feature type="domain" description="Histidine kinase/HSP90-like ATPase" evidence="5">
    <location>
        <begin position="463"/>
        <end position="552"/>
    </location>
</feature>
<dbReference type="RefSeq" id="WP_224121332.1">
    <property type="nucleotide sequence ID" value="NZ_JAIQZJ010000001.1"/>
</dbReference>
<dbReference type="Gene3D" id="3.30.565.10">
    <property type="entry name" value="Histidine kinase-like ATPase, C-terminal domain"/>
    <property type="match status" value="1"/>
</dbReference>
<organism evidence="6 7">
    <name type="scientific">Nocardioides mangrovi</name>
    <dbReference type="NCBI Taxonomy" id="2874580"/>
    <lineage>
        <taxon>Bacteria</taxon>
        <taxon>Bacillati</taxon>
        <taxon>Actinomycetota</taxon>
        <taxon>Actinomycetes</taxon>
        <taxon>Propionibacteriales</taxon>
        <taxon>Nocardioidaceae</taxon>
        <taxon>Nocardioides</taxon>
    </lineage>
</organism>
<dbReference type="InterPro" id="IPR011712">
    <property type="entry name" value="Sig_transdc_His_kin_sub3_dim/P"/>
</dbReference>
<dbReference type="InterPro" id="IPR003594">
    <property type="entry name" value="HATPase_dom"/>
</dbReference>
<keyword evidence="3" id="KW-0902">Two-component regulatory system</keyword>
<dbReference type="Proteomes" id="UP000780875">
    <property type="component" value="Unassembled WGS sequence"/>
</dbReference>
<comment type="caution">
    <text evidence="6">The sequence shown here is derived from an EMBL/GenBank/DDBJ whole genome shotgun (WGS) entry which is preliminary data.</text>
</comment>
<proteinExistence type="predicted"/>
<name>A0ABS7U8C3_9ACTN</name>
<feature type="domain" description="GAF" evidence="4">
    <location>
        <begin position="204"/>
        <end position="353"/>
    </location>
</feature>
<dbReference type="Pfam" id="PF02518">
    <property type="entry name" value="HATPase_c"/>
    <property type="match status" value="1"/>
</dbReference>
<dbReference type="Gene3D" id="3.30.450.40">
    <property type="match status" value="2"/>
</dbReference>
<evidence type="ECO:0000256" key="3">
    <source>
        <dbReference type="ARBA" id="ARBA00023012"/>
    </source>
</evidence>
<evidence type="ECO:0000313" key="7">
    <source>
        <dbReference type="Proteomes" id="UP000780875"/>
    </source>
</evidence>
<reference evidence="6 7" key="1">
    <citation type="submission" date="2021-09" db="EMBL/GenBank/DDBJ databases">
        <title>Whole genome sequence of Nocardioides sp. GBK3QG-3.</title>
        <authorList>
            <person name="Tuo L."/>
        </authorList>
    </citation>
    <scope>NUCLEOTIDE SEQUENCE [LARGE SCALE GENOMIC DNA]</scope>
    <source>
        <strain evidence="6 7">GBK3QG-3</strain>
    </source>
</reference>
<dbReference type="InterPro" id="IPR003018">
    <property type="entry name" value="GAF"/>
</dbReference>
<dbReference type="Gene3D" id="1.20.5.1930">
    <property type="match status" value="1"/>
</dbReference>
<keyword evidence="1" id="KW-0808">Transferase</keyword>
<dbReference type="InterPro" id="IPR029016">
    <property type="entry name" value="GAF-like_dom_sf"/>
</dbReference>
<evidence type="ECO:0000256" key="2">
    <source>
        <dbReference type="ARBA" id="ARBA00022777"/>
    </source>
</evidence>
<sequence length="553" mass="59534">MDEWPAGGSELSDNPAEERWQLLLDAVVGMADLGLDELLSRIVTVAADLAGARYVALGVLGDEPDRRLRSLVTHGISAAEQARIPRPPDGRGLLGLLIDHPEPLRLHDIAAHPTSSGFPSGHPPMRSFLGVPIRIRDKVFGTLYLTEKVGAGDFTEGDEQIVVALAAAAGVAVENARLHEEAARRERWLAAGAELTALLLRPETDATALQILADRARELGGADVAWVAAGPDDAHLALQVVSGMPATPERMAGLDLSRSLARSVVRSGMPITVEDLAADERALDVAEKLGWDPLGPAVVVPLRSSAGIEGVVALAWRRDAQRVDVDLDTALPTMFAEQAALALHVARARRDQERLLLLEDRDRIARDLHDLVIQRLFATGLTLQGAGRLQDPDQVRLRLDQAVDDIDATIRDIRRTIFALGSMEVSTDIRSAVAEVVDRAAGTMKFRPELRFEGAVHSRISDAVAPDVLAVLTEALSNAARHARPSSCLVELSVDDGIRLRVVDDGDGMPERVAESGLANMRRRAEQRGGSLTITSTREKGTELVWWVPGDGS</sequence>
<feature type="domain" description="GAF" evidence="4">
    <location>
        <begin position="34"/>
        <end position="183"/>
    </location>
</feature>
<dbReference type="EMBL" id="JAIQZJ010000001">
    <property type="protein sequence ID" value="MBZ5736963.1"/>
    <property type="molecule type" value="Genomic_DNA"/>
</dbReference>
<dbReference type="SMART" id="SM00065">
    <property type="entry name" value="GAF"/>
    <property type="match status" value="2"/>
</dbReference>
<evidence type="ECO:0000259" key="4">
    <source>
        <dbReference type="SMART" id="SM00065"/>
    </source>
</evidence>
<keyword evidence="7" id="KW-1185">Reference proteome</keyword>
<dbReference type="Pfam" id="PF13185">
    <property type="entry name" value="GAF_2"/>
    <property type="match status" value="2"/>
</dbReference>
<dbReference type="Pfam" id="PF07730">
    <property type="entry name" value="HisKA_3"/>
    <property type="match status" value="1"/>
</dbReference>
<protein>
    <submittedName>
        <fullName evidence="6">GAF domain-containing protein</fullName>
    </submittedName>
</protein>
<dbReference type="PANTHER" id="PTHR24421">
    <property type="entry name" value="NITRATE/NITRITE SENSOR PROTEIN NARX-RELATED"/>
    <property type="match status" value="1"/>
</dbReference>
<evidence type="ECO:0000313" key="6">
    <source>
        <dbReference type="EMBL" id="MBZ5736963.1"/>
    </source>
</evidence>
<dbReference type="InterPro" id="IPR050482">
    <property type="entry name" value="Sensor_HK_TwoCompSys"/>
</dbReference>
<dbReference type="CDD" id="cd16917">
    <property type="entry name" value="HATPase_UhpB-NarQ-NarX-like"/>
    <property type="match status" value="1"/>
</dbReference>
<evidence type="ECO:0000259" key="5">
    <source>
        <dbReference type="SMART" id="SM00387"/>
    </source>
</evidence>
<dbReference type="SUPFAM" id="SSF55874">
    <property type="entry name" value="ATPase domain of HSP90 chaperone/DNA topoisomerase II/histidine kinase"/>
    <property type="match status" value="1"/>
</dbReference>
<evidence type="ECO:0000256" key="1">
    <source>
        <dbReference type="ARBA" id="ARBA00022679"/>
    </source>
</evidence>
<dbReference type="InterPro" id="IPR036890">
    <property type="entry name" value="HATPase_C_sf"/>
</dbReference>
<dbReference type="SMART" id="SM00387">
    <property type="entry name" value="HATPase_c"/>
    <property type="match status" value="1"/>
</dbReference>
<gene>
    <name evidence="6" type="ORF">K8U61_02220</name>
</gene>
<keyword evidence="2" id="KW-0418">Kinase</keyword>